<dbReference type="VEuPathDB" id="FungiDB:PV06_11071"/>
<proteinExistence type="predicted"/>
<dbReference type="Pfam" id="PF00106">
    <property type="entry name" value="adh_short"/>
    <property type="match status" value="1"/>
</dbReference>
<dbReference type="Gene3D" id="3.40.50.720">
    <property type="entry name" value="NAD(P)-binding Rossmann-like Domain"/>
    <property type="match status" value="1"/>
</dbReference>
<dbReference type="AlphaFoldDB" id="A0A0D2D3C4"/>
<dbReference type="STRING" id="215243.A0A0D2D3C4"/>
<gene>
    <name evidence="1" type="ORF">PV06_11071</name>
</gene>
<evidence type="ECO:0000313" key="2">
    <source>
        <dbReference type="Proteomes" id="UP000053342"/>
    </source>
</evidence>
<protein>
    <submittedName>
        <fullName evidence="1">Uncharacterized protein</fullName>
    </submittedName>
</protein>
<dbReference type="EMBL" id="KN847349">
    <property type="protein sequence ID" value="KIW36785.1"/>
    <property type="molecule type" value="Genomic_DNA"/>
</dbReference>
<name>A0A0D2D3C4_9EURO</name>
<organism evidence="1 2">
    <name type="scientific">Exophiala oligosperma</name>
    <dbReference type="NCBI Taxonomy" id="215243"/>
    <lineage>
        <taxon>Eukaryota</taxon>
        <taxon>Fungi</taxon>
        <taxon>Dikarya</taxon>
        <taxon>Ascomycota</taxon>
        <taxon>Pezizomycotina</taxon>
        <taxon>Eurotiomycetes</taxon>
        <taxon>Chaetothyriomycetidae</taxon>
        <taxon>Chaetothyriales</taxon>
        <taxon>Herpotrichiellaceae</taxon>
        <taxon>Exophiala</taxon>
    </lineage>
</organism>
<dbReference type="GeneID" id="27363145"/>
<dbReference type="InterPro" id="IPR036291">
    <property type="entry name" value="NAD(P)-bd_dom_sf"/>
</dbReference>
<evidence type="ECO:0000313" key="1">
    <source>
        <dbReference type="EMBL" id="KIW36785.1"/>
    </source>
</evidence>
<dbReference type="SUPFAM" id="SSF51735">
    <property type="entry name" value="NAD(P)-binding Rossmann-fold domains"/>
    <property type="match status" value="1"/>
</dbReference>
<accession>A0A0D2D3C4</accession>
<dbReference type="HOGENOM" id="CLU_2145874_0_0_1"/>
<dbReference type="Proteomes" id="UP000053342">
    <property type="component" value="Unassembled WGS sequence"/>
</dbReference>
<dbReference type="RefSeq" id="XP_016257001.1">
    <property type="nucleotide sequence ID" value="XM_016412688.1"/>
</dbReference>
<sequence length="112" mass="12411">MTASGDTLQNQNRSWQWHRTQVVEQALQSSRVAHIVAVDLNLKKLERLSKENPQRLFLVLGDVSQSSTSAKAVETATQQAGRVNSLMLNAAIVKRTGPFPTLTVADWRKPST</sequence>
<dbReference type="OrthoDB" id="4109642at2759"/>
<keyword evidence="2" id="KW-1185">Reference proteome</keyword>
<dbReference type="InterPro" id="IPR002347">
    <property type="entry name" value="SDR_fam"/>
</dbReference>
<reference evidence="1 2" key="1">
    <citation type="submission" date="2015-01" db="EMBL/GenBank/DDBJ databases">
        <title>The Genome Sequence of Exophiala oligosperma CBS72588.</title>
        <authorList>
            <consortium name="The Broad Institute Genomics Platform"/>
            <person name="Cuomo C."/>
            <person name="de Hoog S."/>
            <person name="Gorbushina A."/>
            <person name="Stielow B."/>
            <person name="Teixiera M."/>
            <person name="Abouelleil A."/>
            <person name="Chapman S.B."/>
            <person name="Priest M."/>
            <person name="Young S.K."/>
            <person name="Wortman J."/>
            <person name="Nusbaum C."/>
            <person name="Birren B."/>
        </authorList>
    </citation>
    <scope>NUCLEOTIDE SEQUENCE [LARGE SCALE GENOMIC DNA]</scope>
    <source>
        <strain evidence="1 2">CBS 72588</strain>
    </source>
</reference>